<keyword evidence="4 8" id="KW-0297">G-protein coupled receptor</keyword>
<keyword evidence="3 9" id="KW-1133">Transmembrane helix</keyword>
<comment type="caution">
    <text evidence="11">The sequence shown here is derived from an EMBL/GenBank/DDBJ whole genome shotgun (WGS) entry which is preliminary data.</text>
</comment>
<feature type="transmembrane region" description="Helical" evidence="9">
    <location>
        <begin position="39"/>
        <end position="58"/>
    </location>
</feature>
<evidence type="ECO:0000259" key="10">
    <source>
        <dbReference type="PROSITE" id="PS50262"/>
    </source>
</evidence>
<dbReference type="SMART" id="SM01381">
    <property type="entry name" value="7TM_GPCR_Srsx"/>
    <property type="match status" value="1"/>
</dbReference>
<comment type="subcellular location">
    <subcellularLocation>
        <location evidence="1">Membrane</location>
        <topology evidence="1">Multi-pass membrane protein</topology>
    </subcellularLocation>
</comment>
<dbReference type="Pfam" id="PF00001">
    <property type="entry name" value="7tm_1"/>
    <property type="match status" value="1"/>
</dbReference>
<feature type="transmembrane region" description="Helical" evidence="9">
    <location>
        <begin position="254"/>
        <end position="274"/>
    </location>
</feature>
<organism evidence="11 12">
    <name type="scientific">Acropora cervicornis</name>
    <name type="common">Staghorn coral</name>
    <dbReference type="NCBI Taxonomy" id="6130"/>
    <lineage>
        <taxon>Eukaryota</taxon>
        <taxon>Metazoa</taxon>
        <taxon>Cnidaria</taxon>
        <taxon>Anthozoa</taxon>
        <taxon>Hexacorallia</taxon>
        <taxon>Scleractinia</taxon>
        <taxon>Astrocoeniina</taxon>
        <taxon>Acroporidae</taxon>
        <taxon>Acropora</taxon>
    </lineage>
</organism>
<feature type="transmembrane region" description="Helical" evidence="9">
    <location>
        <begin position="70"/>
        <end position="87"/>
    </location>
</feature>
<dbReference type="PANTHER" id="PTHR45695">
    <property type="entry name" value="LEUCOKININ RECEPTOR-RELATED"/>
    <property type="match status" value="1"/>
</dbReference>
<evidence type="ECO:0000256" key="5">
    <source>
        <dbReference type="ARBA" id="ARBA00023136"/>
    </source>
</evidence>
<dbReference type="EMBL" id="JARQWQ010000003">
    <property type="protein sequence ID" value="KAK2572753.1"/>
    <property type="molecule type" value="Genomic_DNA"/>
</dbReference>
<feature type="transmembrane region" description="Helical" evidence="9">
    <location>
        <begin position="99"/>
        <end position="118"/>
    </location>
</feature>
<reference evidence="11" key="1">
    <citation type="journal article" date="2023" name="G3 (Bethesda)">
        <title>Whole genome assembly and annotation of the endangered Caribbean coral Acropora cervicornis.</title>
        <authorList>
            <person name="Selwyn J.D."/>
            <person name="Vollmer S.V."/>
        </authorList>
    </citation>
    <scope>NUCLEOTIDE SEQUENCE</scope>
    <source>
        <strain evidence="11">K2</strain>
    </source>
</reference>
<dbReference type="SUPFAM" id="SSF81321">
    <property type="entry name" value="Family A G protein-coupled receptor-like"/>
    <property type="match status" value="1"/>
</dbReference>
<name>A0AAD9R4K9_ACRCE</name>
<evidence type="ECO:0000256" key="9">
    <source>
        <dbReference type="SAM" id="Phobius"/>
    </source>
</evidence>
<evidence type="ECO:0000256" key="4">
    <source>
        <dbReference type="ARBA" id="ARBA00023040"/>
    </source>
</evidence>
<feature type="transmembrane region" description="Helical" evidence="9">
    <location>
        <begin position="157"/>
        <end position="175"/>
    </location>
</feature>
<evidence type="ECO:0000256" key="7">
    <source>
        <dbReference type="ARBA" id="ARBA00023224"/>
    </source>
</evidence>
<evidence type="ECO:0000256" key="6">
    <source>
        <dbReference type="ARBA" id="ARBA00023170"/>
    </source>
</evidence>
<evidence type="ECO:0000313" key="12">
    <source>
        <dbReference type="Proteomes" id="UP001249851"/>
    </source>
</evidence>
<keyword evidence="5 9" id="KW-0472">Membrane</keyword>
<evidence type="ECO:0000313" key="11">
    <source>
        <dbReference type="EMBL" id="KAK2572753.1"/>
    </source>
</evidence>
<dbReference type="InterPro" id="IPR000276">
    <property type="entry name" value="GPCR_Rhodpsn"/>
</dbReference>
<evidence type="ECO:0000256" key="3">
    <source>
        <dbReference type="ARBA" id="ARBA00022989"/>
    </source>
</evidence>
<protein>
    <submittedName>
        <fullName evidence="11">Neuropeptide SIFamide receptor</fullName>
    </submittedName>
</protein>
<keyword evidence="7 8" id="KW-0807">Transducer</keyword>
<evidence type="ECO:0000256" key="8">
    <source>
        <dbReference type="RuleBase" id="RU000688"/>
    </source>
</evidence>
<feature type="domain" description="G-protein coupled receptors family 1 profile" evidence="10">
    <location>
        <begin position="50"/>
        <end position="313"/>
    </location>
</feature>
<dbReference type="PRINTS" id="PR00237">
    <property type="entry name" value="GPCRRHODOPSN"/>
</dbReference>
<dbReference type="AlphaFoldDB" id="A0AAD9R4K9"/>
<comment type="similarity">
    <text evidence="8">Belongs to the G-protein coupled receptor 1 family.</text>
</comment>
<keyword evidence="2 8" id="KW-0812">Transmembrane</keyword>
<proteinExistence type="inferred from homology"/>
<gene>
    <name evidence="11" type="ORF">P5673_001734</name>
</gene>
<dbReference type="FunFam" id="1.20.1070.10:FF:000291">
    <property type="entry name" value="Predicted protein"/>
    <property type="match status" value="1"/>
</dbReference>
<dbReference type="PANTHER" id="PTHR45695:SF9">
    <property type="entry name" value="LEUCOKININ RECEPTOR"/>
    <property type="match status" value="1"/>
</dbReference>
<dbReference type="GO" id="GO:0005886">
    <property type="term" value="C:plasma membrane"/>
    <property type="evidence" value="ECO:0007669"/>
    <property type="project" value="TreeGrafter"/>
</dbReference>
<keyword evidence="6 8" id="KW-0675">Receptor</keyword>
<evidence type="ECO:0000256" key="1">
    <source>
        <dbReference type="ARBA" id="ARBA00004141"/>
    </source>
</evidence>
<dbReference type="Proteomes" id="UP001249851">
    <property type="component" value="Unassembled WGS sequence"/>
</dbReference>
<dbReference type="Gene3D" id="1.20.1070.10">
    <property type="entry name" value="Rhodopsin 7-helix transmembrane proteins"/>
    <property type="match status" value="1"/>
</dbReference>
<dbReference type="PROSITE" id="PS50262">
    <property type="entry name" value="G_PROTEIN_RECEP_F1_2"/>
    <property type="match status" value="1"/>
</dbReference>
<feature type="transmembrane region" description="Helical" evidence="9">
    <location>
        <begin position="203"/>
        <end position="224"/>
    </location>
</feature>
<reference evidence="11" key="2">
    <citation type="journal article" date="2023" name="Science">
        <title>Genomic signatures of disease resistance in endangered staghorn corals.</title>
        <authorList>
            <person name="Vollmer S.V."/>
            <person name="Selwyn J.D."/>
            <person name="Despard B.A."/>
            <person name="Roesel C.L."/>
        </authorList>
    </citation>
    <scope>NUCLEOTIDE SEQUENCE</scope>
    <source>
        <strain evidence="11">K2</strain>
    </source>
</reference>
<feature type="transmembrane region" description="Helical" evidence="9">
    <location>
        <begin position="124"/>
        <end position="145"/>
    </location>
</feature>
<accession>A0AAD9R4K9</accession>
<dbReference type="PROSITE" id="PS00237">
    <property type="entry name" value="G_PROTEIN_RECEP_F1_1"/>
    <property type="match status" value="1"/>
</dbReference>
<dbReference type="InterPro" id="IPR017452">
    <property type="entry name" value="GPCR_Rhodpsn_7TM"/>
</dbReference>
<feature type="transmembrane region" description="Helical" evidence="9">
    <location>
        <begin position="294"/>
        <end position="316"/>
    </location>
</feature>
<evidence type="ECO:0000256" key="2">
    <source>
        <dbReference type="ARBA" id="ARBA00022692"/>
    </source>
</evidence>
<keyword evidence="12" id="KW-1185">Reference proteome</keyword>
<sequence>MDLNASVHNLDKIDENAGITNECPMEEYTQAKRFIRTSLYVLAMLISLLGNSAIVWIVHKNRRMRTLTHYLIVNMAVADLMITVFHMPYKLQVQVTNSYAVVVGGLIGTLICKLVGYIQDVSIASSILSLMMISIDRFVVVVFPLKNATLLKRPRLVVIPIWIISVFMCSPLLYANKIEEDFGDFYCFEEWPPHFMSGRDYTVIQFTVLYALPLVVITALYSCIAVRVWHRTIPGHAAPNLTRGRRRLEARKQLLKLLIIIVSLFAICWLPYHVIFFLQFSESGYLNCGVPETIMFYCLFMGHANSAINPCIYFIIHNEYRKGLLQITRLISSLLCQSTSFRCRFCKFGSFDLQVDPNDRNDATELPTSLPNVTPNDRQRYERNRAVHWRSARKSIDSRHV</sequence>
<dbReference type="GO" id="GO:0004930">
    <property type="term" value="F:G protein-coupled receptor activity"/>
    <property type="evidence" value="ECO:0007669"/>
    <property type="project" value="UniProtKB-KW"/>
</dbReference>